<evidence type="ECO:0000313" key="4">
    <source>
        <dbReference type="EMBL" id="MBA4503324.1"/>
    </source>
</evidence>
<dbReference type="RefSeq" id="WP_181741011.1">
    <property type="nucleotide sequence ID" value="NZ_JACEMT010000053.1"/>
</dbReference>
<dbReference type="Gene3D" id="3.30.70.1070">
    <property type="entry name" value="Sporulation related repeat"/>
    <property type="match status" value="1"/>
</dbReference>
<dbReference type="PANTHER" id="PTHR38687:SF1">
    <property type="entry name" value="CELL DIVISION PROTEIN DEDD"/>
    <property type="match status" value="1"/>
</dbReference>
<evidence type="ECO:0000256" key="1">
    <source>
        <dbReference type="SAM" id="MobiDB-lite"/>
    </source>
</evidence>
<keyword evidence="2" id="KW-0812">Transmembrane</keyword>
<feature type="region of interest" description="Disordered" evidence="1">
    <location>
        <begin position="69"/>
        <end position="107"/>
    </location>
</feature>
<reference evidence="4 5" key="1">
    <citation type="submission" date="2020-07" db="EMBL/GenBank/DDBJ databases">
        <title>Bacterium isolated from marien macroalgae.</title>
        <authorList>
            <person name="Zhu K."/>
            <person name="Lu D."/>
            <person name="Du Z."/>
        </authorList>
    </citation>
    <scope>NUCLEOTIDE SEQUENCE [LARGE SCALE GENOMIC DNA]</scope>
    <source>
        <strain evidence="4 5">3-1745</strain>
    </source>
</reference>
<feature type="compositionally biased region" description="Low complexity" evidence="1">
    <location>
        <begin position="69"/>
        <end position="85"/>
    </location>
</feature>
<keyword evidence="2" id="KW-1133">Transmembrane helix</keyword>
<feature type="region of interest" description="Disordered" evidence="1">
    <location>
        <begin position="1"/>
        <end position="39"/>
    </location>
</feature>
<dbReference type="PROSITE" id="PS51724">
    <property type="entry name" value="SPOR"/>
    <property type="match status" value="1"/>
</dbReference>
<comment type="caution">
    <text evidence="4">The sequence shown here is derived from an EMBL/GenBank/DDBJ whole genome shotgun (WGS) entry which is preliminary data.</text>
</comment>
<gene>
    <name evidence="4" type="ORF">H1S06_13275</name>
</gene>
<evidence type="ECO:0000259" key="3">
    <source>
        <dbReference type="PROSITE" id="PS51724"/>
    </source>
</evidence>
<feature type="compositionally biased region" description="Low complexity" evidence="1">
    <location>
        <begin position="22"/>
        <end position="32"/>
    </location>
</feature>
<keyword evidence="5" id="KW-1185">Reference proteome</keyword>
<evidence type="ECO:0000256" key="2">
    <source>
        <dbReference type="SAM" id="Phobius"/>
    </source>
</evidence>
<dbReference type="AlphaFoldDB" id="A0A7W2AD91"/>
<protein>
    <submittedName>
        <fullName evidence="4">SPOR domain-containing protein</fullName>
    </submittedName>
</protein>
<dbReference type="InterPro" id="IPR007730">
    <property type="entry name" value="SPOR-like_dom"/>
</dbReference>
<keyword evidence="2" id="KW-0472">Membrane</keyword>
<dbReference type="Proteomes" id="UP000538931">
    <property type="component" value="Unassembled WGS sequence"/>
</dbReference>
<feature type="domain" description="SPOR" evidence="3">
    <location>
        <begin position="136"/>
        <end position="216"/>
    </location>
</feature>
<evidence type="ECO:0000313" key="5">
    <source>
        <dbReference type="Proteomes" id="UP000538931"/>
    </source>
</evidence>
<feature type="compositionally biased region" description="Basic and acidic residues" evidence="1">
    <location>
        <begin position="95"/>
        <end position="107"/>
    </location>
</feature>
<dbReference type="InterPro" id="IPR036680">
    <property type="entry name" value="SPOR-like_sf"/>
</dbReference>
<dbReference type="Pfam" id="PF05036">
    <property type="entry name" value="SPOR"/>
    <property type="match status" value="1"/>
</dbReference>
<proteinExistence type="predicted"/>
<dbReference type="PANTHER" id="PTHR38687">
    <property type="entry name" value="CELL DIVISION PROTEIN DEDD-RELATED"/>
    <property type="match status" value="1"/>
</dbReference>
<dbReference type="GO" id="GO:0032506">
    <property type="term" value="P:cytokinetic process"/>
    <property type="evidence" value="ECO:0007669"/>
    <property type="project" value="TreeGrafter"/>
</dbReference>
<feature type="transmembrane region" description="Helical" evidence="2">
    <location>
        <begin position="44"/>
        <end position="63"/>
    </location>
</feature>
<sequence>MAKQDFARKRRNGSSASRKPARQPARQAAPKRAAPPPRRTPWKLLLLTLIVLGGLGYLLFTLVQTPPEAETDTTTTAQPESRPAPVAKPTPAPKPEPKPEPEPEPEKSKFEFYEMLPKAEVVAPKVDVYKSTPKDAKLEYRYLLQAGSFRDPADAERMRAKLILQGFPGVRTDRSEGGNGIWYRVRLGPFDNYAAMSQARNKLGKLRIIPMQIRID</sequence>
<organism evidence="4 5">
    <name type="scientific">Marinobacterium marinum</name>
    <dbReference type="NCBI Taxonomy" id="2756129"/>
    <lineage>
        <taxon>Bacteria</taxon>
        <taxon>Pseudomonadati</taxon>
        <taxon>Pseudomonadota</taxon>
        <taxon>Gammaproteobacteria</taxon>
        <taxon>Oceanospirillales</taxon>
        <taxon>Oceanospirillaceae</taxon>
        <taxon>Marinobacterium</taxon>
    </lineage>
</organism>
<dbReference type="GO" id="GO:0030428">
    <property type="term" value="C:cell septum"/>
    <property type="evidence" value="ECO:0007669"/>
    <property type="project" value="TreeGrafter"/>
</dbReference>
<dbReference type="GO" id="GO:0042834">
    <property type="term" value="F:peptidoglycan binding"/>
    <property type="evidence" value="ECO:0007669"/>
    <property type="project" value="InterPro"/>
</dbReference>
<dbReference type="InterPro" id="IPR052521">
    <property type="entry name" value="Cell_div_SPOR-domain"/>
</dbReference>
<dbReference type="SUPFAM" id="SSF110997">
    <property type="entry name" value="Sporulation related repeat"/>
    <property type="match status" value="1"/>
</dbReference>
<dbReference type="GO" id="GO:0032153">
    <property type="term" value="C:cell division site"/>
    <property type="evidence" value="ECO:0007669"/>
    <property type="project" value="TreeGrafter"/>
</dbReference>
<accession>A0A7W2AD91</accession>
<dbReference type="EMBL" id="JACEMT010000053">
    <property type="protein sequence ID" value="MBA4503324.1"/>
    <property type="molecule type" value="Genomic_DNA"/>
</dbReference>
<name>A0A7W2AD91_9GAMM</name>